<keyword evidence="2" id="KW-1185">Reference proteome</keyword>
<dbReference type="AlphaFoldDB" id="A0A4R8MGQ8"/>
<protein>
    <submittedName>
        <fullName evidence="1">Uncharacterized protein</fullName>
    </submittedName>
</protein>
<gene>
    <name evidence="1" type="ORF">DFQ06_1103</name>
</gene>
<accession>A0A4R8MGQ8</accession>
<name>A0A4R8MGQ8_9FLAO</name>
<dbReference type="Proteomes" id="UP000294824">
    <property type="component" value="Unassembled WGS sequence"/>
</dbReference>
<evidence type="ECO:0000313" key="2">
    <source>
        <dbReference type="Proteomes" id="UP000294824"/>
    </source>
</evidence>
<sequence length="70" mass="8021">MSYINIVMPLTDFIPFIQEVLEKNNGSIYAEKRNSDKTVSKFKVNSINDIENNREVNPLARHIRNSGALL</sequence>
<reference evidence="1 2" key="1">
    <citation type="submission" date="2019-03" db="EMBL/GenBank/DDBJ databases">
        <title>Genomic Encyclopedia of Type Strains, Phase III (KMG-III): the genomes of soil and plant-associated and newly described type strains.</title>
        <authorList>
            <person name="Whitman W."/>
        </authorList>
    </citation>
    <scope>NUCLEOTIDE SEQUENCE [LARGE SCALE GENOMIC DNA]</scope>
    <source>
        <strain evidence="1 2">CECT 8301</strain>
    </source>
</reference>
<dbReference type="EMBL" id="SORL01000007">
    <property type="protein sequence ID" value="TDY64198.1"/>
    <property type="molecule type" value="Genomic_DNA"/>
</dbReference>
<proteinExistence type="predicted"/>
<organism evidence="1 2">
    <name type="scientific">Algibacter lectus</name>
    <dbReference type="NCBI Taxonomy" id="221126"/>
    <lineage>
        <taxon>Bacteria</taxon>
        <taxon>Pseudomonadati</taxon>
        <taxon>Bacteroidota</taxon>
        <taxon>Flavobacteriia</taxon>
        <taxon>Flavobacteriales</taxon>
        <taxon>Flavobacteriaceae</taxon>
        <taxon>Algibacter</taxon>
    </lineage>
</organism>
<comment type="caution">
    <text evidence="1">The sequence shown here is derived from an EMBL/GenBank/DDBJ whole genome shotgun (WGS) entry which is preliminary data.</text>
</comment>
<evidence type="ECO:0000313" key="1">
    <source>
        <dbReference type="EMBL" id="TDY64198.1"/>
    </source>
</evidence>